<dbReference type="InterPro" id="IPR003010">
    <property type="entry name" value="C-N_Hydrolase"/>
</dbReference>
<dbReference type="EMBL" id="CP086239">
    <property type="protein sequence ID" value="WAG61795.1"/>
    <property type="molecule type" value="Genomic_DNA"/>
</dbReference>
<dbReference type="Pfam" id="PF00795">
    <property type="entry name" value="CN_hydrolase"/>
    <property type="match status" value="1"/>
</dbReference>
<dbReference type="AlphaFoldDB" id="A0AA47I8E4"/>
<sequence>MAKINWMDITRENVIKAIEIFHAENTEYPSSKSTFLIYNGKKLPAKHIRGMAYKVAYGKEISKNDFGGGMETMRFFERLGFEIFYTGKSEHIDKKSVIKQKQSKQTIGAVQAQLIMNAKQASADKIKIPAKAVIEQKNALQLLLNRIFNGDIVCEKTFPWLKAPDIIEGDYENLYKSISEYRGDKAFAKRNVQLRCDFVCESEKLIIEYDERQHFSQARKVSLLSYPDISVYFDRQLWIQACKDINAKDGQPVNRDEVRAYYDSIRDIESSKQGYKLVRIMHGQTDFEADGAEESLKKLLNIKLEVAINTKIQSNDGLKIGLYLQTNELKNGADFANAIEIVKKSDFDIFVLPELSYCSFHSLLTNADICIKEDINNIFKACINLSEEIGKAVIVSSVDVYGTIFSVFSNALANETETANALYIKHTMTECSALELEEYREISKSMFEPILYKGYRIGMTICYDCNHSLFSRMYGIKGVDVIINSTGGNVVYDKWYKYNKVRAIENACYNFVTMGGDGTVANPHSYVYGFNAIGKELKPYNIMKKTTALNLPGSIYVYDTSLDDGCAAKDKSHNQSKTRNKNYQLEIPVGGINELLSQSKRLTDGIYVYKVKDKNVVFCLVEGNDILKPEKVLPLLYAKELTEISNKRYIVVNKHKYIEDEIFSNKLSVVLKVRSMENFCAVIIESDNINECYQCGKNRTAQVLQSENGKFGIDLDRTTGPEAIWKNKEGMKASWRENFEWLIHEMDKNL</sequence>
<dbReference type="RefSeq" id="WP_216121389.1">
    <property type="nucleotide sequence ID" value="NZ_CP086239.1"/>
</dbReference>
<evidence type="ECO:0008006" key="5">
    <source>
        <dbReference type="Google" id="ProtNLM"/>
    </source>
</evidence>
<accession>A0AA47I8E4</accession>
<name>A0AA47I8E4_9CLOT</name>
<organism evidence="3 4">
    <name type="scientific">Clostridium estertheticum</name>
    <dbReference type="NCBI Taxonomy" id="238834"/>
    <lineage>
        <taxon>Bacteria</taxon>
        <taxon>Bacillati</taxon>
        <taxon>Bacillota</taxon>
        <taxon>Clostridia</taxon>
        <taxon>Eubacteriales</taxon>
        <taxon>Clostridiaceae</taxon>
        <taxon>Clostridium</taxon>
    </lineage>
</organism>
<proteinExistence type="predicted"/>
<dbReference type="Proteomes" id="UP001164733">
    <property type="component" value="Chromosome"/>
</dbReference>
<feature type="domain" description="CN hydrolase" evidence="1">
    <location>
        <begin position="335"/>
        <end position="531"/>
    </location>
</feature>
<evidence type="ECO:0000259" key="1">
    <source>
        <dbReference type="Pfam" id="PF00795"/>
    </source>
</evidence>
<evidence type="ECO:0000313" key="3">
    <source>
        <dbReference type="EMBL" id="WAG61795.1"/>
    </source>
</evidence>
<evidence type="ECO:0000259" key="2">
    <source>
        <dbReference type="Pfam" id="PF26345"/>
    </source>
</evidence>
<dbReference type="InterPro" id="IPR058807">
    <property type="entry name" value="ScoMcrA_N"/>
</dbReference>
<gene>
    <name evidence="3" type="ORF">LL038_05990</name>
</gene>
<feature type="domain" description="ScoMcrA-like N-terminal head" evidence="2">
    <location>
        <begin position="8"/>
        <end position="83"/>
    </location>
</feature>
<evidence type="ECO:0000313" key="4">
    <source>
        <dbReference type="Proteomes" id="UP001164733"/>
    </source>
</evidence>
<dbReference type="Pfam" id="PF26345">
    <property type="entry name" value="ScoMcrA_N"/>
    <property type="match status" value="1"/>
</dbReference>
<protein>
    <recommendedName>
        <fullName evidence="5">CN hydrolase domain-containing protein</fullName>
    </recommendedName>
</protein>
<reference evidence="3" key="1">
    <citation type="submission" date="2021-11" db="EMBL/GenBank/DDBJ databases">
        <title>Clostridia strains as spoilage organisms.</title>
        <authorList>
            <person name="Wambui J."/>
            <person name="Stevens M.J.A."/>
            <person name="Stephan R."/>
        </authorList>
    </citation>
    <scope>NUCLEOTIDE SEQUENCE</scope>
    <source>
        <strain evidence="3">CF009</strain>
    </source>
</reference>